<evidence type="ECO:0000313" key="1">
    <source>
        <dbReference type="EMBL" id="CAF5193265.1"/>
    </source>
</evidence>
<dbReference type="AlphaFoldDB" id="A0A8S3I5L1"/>
<dbReference type="PANTHER" id="PTHR28348">
    <property type="entry name" value="UPF0193 PROTEIN EVG1"/>
    <property type="match status" value="1"/>
</dbReference>
<dbReference type="Proteomes" id="UP000681720">
    <property type="component" value="Unassembled WGS sequence"/>
</dbReference>
<sequence>QVEYSPPPREIDRFDELVLEIEQRKQFLEQMTSLGKRKEYQQVISNEISDKIREMEHIDRQRSKALEKRLKEQQQ</sequence>
<dbReference type="PANTHER" id="PTHR28348:SF1">
    <property type="entry name" value="UPF0193 PROTEIN EVG1"/>
    <property type="match status" value="1"/>
</dbReference>
<proteinExistence type="predicted"/>
<protein>
    <submittedName>
        <fullName evidence="1">Uncharacterized protein</fullName>
    </submittedName>
</protein>
<evidence type="ECO:0000313" key="2">
    <source>
        <dbReference type="Proteomes" id="UP000681720"/>
    </source>
</evidence>
<name>A0A8S3I5L1_9BILA</name>
<comment type="caution">
    <text evidence="1">The sequence shown here is derived from an EMBL/GenBank/DDBJ whole genome shotgun (WGS) entry which is preliminary data.</text>
</comment>
<reference evidence="1" key="1">
    <citation type="submission" date="2021-02" db="EMBL/GenBank/DDBJ databases">
        <authorList>
            <person name="Nowell W R."/>
        </authorList>
    </citation>
    <scope>NUCLEOTIDE SEQUENCE</scope>
</reference>
<organism evidence="1 2">
    <name type="scientific">Rotaria magnacalcarata</name>
    <dbReference type="NCBI Taxonomy" id="392030"/>
    <lineage>
        <taxon>Eukaryota</taxon>
        <taxon>Metazoa</taxon>
        <taxon>Spiralia</taxon>
        <taxon>Gnathifera</taxon>
        <taxon>Rotifera</taxon>
        <taxon>Eurotatoria</taxon>
        <taxon>Bdelloidea</taxon>
        <taxon>Philodinida</taxon>
        <taxon>Philodinidae</taxon>
        <taxon>Rotaria</taxon>
    </lineage>
</organism>
<accession>A0A8S3I5L1</accession>
<feature type="non-terminal residue" evidence="1">
    <location>
        <position position="1"/>
    </location>
</feature>
<dbReference type="InterPro" id="IPR007914">
    <property type="entry name" value="UPF0193"/>
</dbReference>
<dbReference type="Pfam" id="PF05250">
    <property type="entry name" value="UPF0193"/>
    <property type="match status" value="1"/>
</dbReference>
<gene>
    <name evidence="1" type="ORF">GIL414_LOCUS73825</name>
</gene>
<dbReference type="EMBL" id="CAJOBJ010339478">
    <property type="protein sequence ID" value="CAF5193265.1"/>
    <property type="molecule type" value="Genomic_DNA"/>
</dbReference>